<feature type="signal peptide" evidence="1">
    <location>
        <begin position="1"/>
        <end position="20"/>
    </location>
</feature>
<protein>
    <submittedName>
        <fullName evidence="2">Uncharacterized protein</fullName>
    </submittedName>
</protein>
<proteinExistence type="predicted"/>
<dbReference type="EMBL" id="MRCU01000001">
    <property type="protein sequence ID" value="RKK28327.1"/>
    <property type="molecule type" value="Genomic_DNA"/>
</dbReference>
<accession>A0A3L6P3A4</accession>
<sequence>MSNCLTAMSVAECLITWLLGMDLHSGYETDTQGMTSTETTLGISKKATIVPNR</sequence>
<evidence type="ECO:0000256" key="1">
    <source>
        <dbReference type="SAM" id="SignalP"/>
    </source>
</evidence>
<dbReference type="AlphaFoldDB" id="A0A3L6P3A4"/>
<gene>
    <name evidence="2" type="ORF">BFJ65_g271</name>
</gene>
<name>A0A3L6P3A4_FUSOX</name>
<keyword evidence="1" id="KW-0732">Signal</keyword>
<evidence type="ECO:0000313" key="2">
    <source>
        <dbReference type="EMBL" id="RKK28327.1"/>
    </source>
</evidence>
<comment type="caution">
    <text evidence="2">The sequence shown here is derived from an EMBL/GenBank/DDBJ whole genome shotgun (WGS) entry which is preliminary data.</text>
</comment>
<feature type="chain" id="PRO_5018242420" evidence="1">
    <location>
        <begin position="21"/>
        <end position="53"/>
    </location>
</feature>
<organism evidence="2">
    <name type="scientific">Fusarium oxysporum f. sp. cepae</name>
    <dbReference type="NCBI Taxonomy" id="396571"/>
    <lineage>
        <taxon>Eukaryota</taxon>
        <taxon>Fungi</taxon>
        <taxon>Dikarya</taxon>
        <taxon>Ascomycota</taxon>
        <taxon>Pezizomycotina</taxon>
        <taxon>Sordariomycetes</taxon>
        <taxon>Hypocreomycetidae</taxon>
        <taxon>Hypocreales</taxon>
        <taxon>Nectriaceae</taxon>
        <taxon>Fusarium</taxon>
        <taxon>Fusarium oxysporum species complex</taxon>
    </lineage>
</organism>
<dbReference type="Proteomes" id="UP000270866">
    <property type="component" value="Chromosome 1"/>
</dbReference>
<reference evidence="2" key="1">
    <citation type="journal article" date="2018" name="Sci. Rep.">
        <title>Characterisation of pathogen-specific regions and novel effector candidates in Fusarium oxysporum f. sp. cepae.</title>
        <authorList>
            <person name="Armitage A.D."/>
            <person name="Taylor A."/>
            <person name="Sobczyk M.K."/>
            <person name="Baxter L."/>
            <person name="Greenfield B.P."/>
            <person name="Bates H.J."/>
            <person name="Wilson F."/>
            <person name="Jackson A.C."/>
            <person name="Ott S."/>
            <person name="Harrison R.J."/>
            <person name="Clarkson J.P."/>
        </authorList>
    </citation>
    <scope>NUCLEOTIDE SEQUENCE [LARGE SCALE GENOMIC DNA]</scope>
    <source>
        <strain evidence="2">FoC_Fus2</strain>
    </source>
</reference>